<dbReference type="STRING" id="396588.Tgr7_3050"/>
<comment type="similarity">
    <text evidence="2 6">Belongs to the ABC-3 integral membrane protein family.</text>
</comment>
<dbReference type="KEGG" id="tgr:Tgr7_3050"/>
<protein>
    <submittedName>
        <fullName evidence="8">ABC-3 protein</fullName>
    </submittedName>
</protein>
<reference evidence="8 9" key="1">
    <citation type="journal article" date="2011" name="Stand. Genomic Sci.">
        <title>Complete genome sequence of 'Thioalkalivibrio sulfidophilus' HL-EbGr7.</title>
        <authorList>
            <person name="Muyzer G."/>
            <person name="Sorokin D.Y."/>
            <person name="Mavromatis K."/>
            <person name="Lapidus A."/>
            <person name="Clum A."/>
            <person name="Ivanova N."/>
            <person name="Pati A."/>
            <person name="d'Haeseleer P."/>
            <person name="Woyke T."/>
            <person name="Kyrpides N.C."/>
        </authorList>
    </citation>
    <scope>NUCLEOTIDE SEQUENCE [LARGE SCALE GENOMIC DNA]</scope>
    <source>
        <strain evidence="8 9">HL-EbGR7</strain>
    </source>
</reference>
<feature type="transmembrane region" description="Helical" evidence="7">
    <location>
        <begin position="123"/>
        <end position="146"/>
    </location>
</feature>
<dbReference type="GO" id="GO:0055085">
    <property type="term" value="P:transmembrane transport"/>
    <property type="evidence" value="ECO:0007669"/>
    <property type="project" value="InterPro"/>
</dbReference>
<evidence type="ECO:0000256" key="2">
    <source>
        <dbReference type="ARBA" id="ARBA00008034"/>
    </source>
</evidence>
<evidence type="ECO:0000256" key="6">
    <source>
        <dbReference type="RuleBase" id="RU003943"/>
    </source>
</evidence>
<dbReference type="HOGENOM" id="CLU_1021768_0_0_6"/>
<accession>B8GPX2</accession>
<dbReference type="eggNOG" id="COG1108">
    <property type="taxonomic scope" value="Bacteria"/>
</dbReference>
<sequence length="271" mass="28706">MALPWDPLFREAFLTGLLLAPLAALLGCWLRLRGEWLATLGYAHVAGAGGVIGAIIHWPMLLSAMIASLLAGGLKGLMSRGQAGNEVFGVMILLGWCLGLLAAANHPAADLVGRVFLDGQILFAGRGHLLTACVLVVLSVVVLHRVSRPLMRERFQPGHLRANGRQLWPMTLGFDALVVLVVAASAMAMGVMASFVLLMLPAWVAWGVARGWRAALWLSALLGLAAYSVAFMAALVLDQPFGPVLVMVLLSLLPLRWLAQRRGAGGGAGDL</sequence>
<feature type="transmembrane region" description="Helical" evidence="7">
    <location>
        <begin position="44"/>
        <end position="71"/>
    </location>
</feature>
<keyword evidence="9" id="KW-1185">Reference proteome</keyword>
<dbReference type="SUPFAM" id="SSF81345">
    <property type="entry name" value="ABC transporter involved in vitamin B12 uptake, BtuC"/>
    <property type="match status" value="1"/>
</dbReference>
<dbReference type="GO" id="GO:0010043">
    <property type="term" value="P:response to zinc ion"/>
    <property type="evidence" value="ECO:0007669"/>
    <property type="project" value="TreeGrafter"/>
</dbReference>
<dbReference type="InterPro" id="IPR001626">
    <property type="entry name" value="ABC_TroCD"/>
</dbReference>
<proteinExistence type="inferred from homology"/>
<feature type="transmembrane region" description="Helical" evidence="7">
    <location>
        <begin position="83"/>
        <end position="103"/>
    </location>
</feature>
<feature type="transmembrane region" description="Helical" evidence="7">
    <location>
        <begin position="241"/>
        <end position="259"/>
    </location>
</feature>
<keyword evidence="6" id="KW-0813">Transport</keyword>
<evidence type="ECO:0000256" key="5">
    <source>
        <dbReference type="ARBA" id="ARBA00023136"/>
    </source>
</evidence>
<comment type="subcellular location">
    <subcellularLocation>
        <location evidence="6">Cell membrane</location>
        <topology evidence="6">Multi-pass membrane protein</topology>
    </subcellularLocation>
    <subcellularLocation>
        <location evidence="1">Membrane</location>
        <topology evidence="1">Multi-pass membrane protein</topology>
    </subcellularLocation>
</comment>
<name>B8GPX2_THISH</name>
<evidence type="ECO:0000256" key="7">
    <source>
        <dbReference type="SAM" id="Phobius"/>
    </source>
</evidence>
<dbReference type="PANTHER" id="PTHR30477:SF19">
    <property type="entry name" value="METAL ABC TRANSPORTER PERMEASE"/>
    <property type="match status" value="1"/>
</dbReference>
<feature type="transmembrane region" description="Helical" evidence="7">
    <location>
        <begin position="216"/>
        <end position="235"/>
    </location>
</feature>
<dbReference type="GO" id="GO:0043190">
    <property type="term" value="C:ATP-binding cassette (ABC) transporter complex"/>
    <property type="evidence" value="ECO:0007669"/>
    <property type="project" value="InterPro"/>
</dbReference>
<keyword evidence="5 7" id="KW-0472">Membrane</keyword>
<evidence type="ECO:0000313" key="9">
    <source>
        <dbReference type="Proteomes" id="UP000002383"/>
    </source>
</evidence>
<dbReference type="PANTHER" id="PTHR30477">
    <property type="entry name" value="ABC-TRANSPORTER METAL-BINDING PROTEIN"/>
    <property type="match status" value="1"/>
</dbReference>
<gene>
    <name evidence="8" type="ordered locus">Tgr7_3050</name>
</gene>
<evidence type="ECO:0000256" key="4">
    <source>
        <dbReference type="ARBA" id="ARBA00022989"/>
    </source>
</evidence>
<dbReference type="AlphaFoldDB" id="B8GPX2"/>
<dbReference type="EMBL" id="CP001339">
    <property type="protein sequence ID" value="ACL74119.1"/>
    <property type="molecule type" value="Genomic_DNA"/>
</dbReference>
<evidence type="ECO:0000256" key="3">
    <source>
        <dbReference type="ARBA" id="ARBA00022692"/>
    </source>
</evidence>
<dbReference type="Pfam" id="PF00950">
    <property type="entry name" value="ABC-3"/>
    <property type="match status" value="1"/>
</dbReference>
<feature type="transmembrane region" description="Helical" evidence="7">
    <location>
        <begin position="191"/>
        <end position="209"/>
    </location>
</feature>
<keyword evidence="3 6" id="KW-0812">Transmembrane</keyword>
<organism evidence="8 9">
    <name type="scientific">Thioalkalivibrio sulfidiphilus (strain HL-EbGR7)</name>
    <dbReference type="NCBI Taxonomy" id="396588"/>
    <lineage>
        <taxon>Bacteria</taxon>
        <taxon>Pseudomonadati</taxon>
        <taxon>Pseudomonadota</taxon>
        <taxon>Gammaproteobacteria</taxon>
        <taxon>Chromatiales</taxon>
        <taxon>Ectothiorhodospiraceae</taxon>
        <taxon>Thioalkalivibrio</taxon>
    </lineage>
</organism>
<dbReference type="Proteomes" id="UP000002383">
    <property type="component" value="Chromosome"/>
</dbReference>
<dbReference type="RefSeq" id="WP_012639581.1">
    <property type="nucleotide sequence ID" value="NC_011901.1"/>
</dbReference>
<feature type="transmembrane region" description="Helical" evidence="7">
    <location>
        <begin position="12"/>
        <end position="32"/>
    </location>
</feature>
<keyword evidence="4 7" id="KW-1133">Transmembrane helix</keyword>
<evidence type="ECO:0000256" key="1">
    <source>
        <dbReference type="ARBA" id="ARBA00004141"/>
    </source>
</evidence>
<dbReference type="InterPro" id="IPR037294">
    <property type="entry name" value="ABC_BtuC-like"/>
</dbReference>
<evidence type="ECO:0000313" key="8">
    <source>
        <dbReference type="EMBL" id="ACL74119.1"/>
    </source>
</evidence>